<dbReference type="CDD" id="cd04301">
    <property type="entry name" value="NAT_SF"/>
    <property type="match status" value="1"/>
</dbReference>
<feature type="domain" description="N-acetyltransferase" evidence="3">
    <location>
        <begin position="39"/>
        <end position="225"/>
    </location>
</feature>
<name>A0ABX5IWX2_9GAMM</name>
<keyword evidence="1" id="KW-0808">Transferase</keyword>
<dbReference type="SUPFAM" id="SSF55729">
    <property type="entry name" value="Acyl-CoA N-acyltransferases (Nat)"/>
    <property type="match status" value="1"/>
</dbReference>
<dbReference type="Gene3D" id="3.40.630.30">
    <property type="match status" value="1"/>
</dbReference>
<dbReference type="Pfam" id="PF00583">
    <property type="entry name" value="Acetyltransf_1"/>
    <property type="match status" value="1"/>
</dbReference>
<dbReference type="PANTHER" id="PTHR43420">
    <property type="entry name" value="ACETYLTRANSFERASE"/>
    <property type="match status" value="1"/>
</dbReference>
<evidence type="ECO:0000259" key="3">
    <source>
        <dbReference type="PROSITE" id="PS51186"/>
    </source>
</evidence>
<evidence type="ECO:0000256" key="2">
    <source>
        <dbReference type="ARBA" id="ARBA00023315"/>
    </source>
</evidence>
<evidence type="ECO:0000313" key="5">
    <source>
        <dbReference type="Proteomes" id="UP000241895"/>
    </source>
</evidence>
<dbReference type="InterPro" id="IPR050680">
    <property type="entry name" value="YpeA/RimI_acetyltransf"/>
</dbReference>
<gene>
    <name evidence="4" type="ORF">C6W88_15145</name>
</gene>
<comment type="caution">
    <text evidence="4">The sequence shown here is derived from an EMBL/GenBank/DDBJ whole genome shotgun (WGS) entry which is preliminary data.</text>
</comment>
<accession>A0ABX5IWX2</accession>
<dbReference type="PANTHER" id="PTHR43420:SF47">
    <property type="entry name" value="N-ACETYLTRANSFERASE DOMAIN-CONTAINING PROTEIN"/>
    <property type="match status" value="1"/>
</dbReference>
<keyword evidence="2" id="KW-0012">Acyltransferase</keyword>
<reference evidence="4 5" key="1">
    <citation type="submission" date="2018-03" db="EMBL/GenBank/DDBJ databases">
        <authorList>
            <person name="Zhou J."/>
            <person name="Li X."/>
            <person name="Xue M."/>
            <person name="Yin J."/>
        </authorList>
    </citation>
    <scope>NUCLEOTIDE SEQUENCE [LARGE SCALE GENOMIC DNA]</scope>
    <source>
        <strain evidence="4 5">SYSU ZJ2214</strain>
    </source>
</reference>
<dbReference type="PROSITE" id="PS51186">
    <property type="entry name" value="GNAT"/>
    <property type="match status" value="1"/>
</dbReference>
<dbReference type="EMBL" id="PXNS01000009">
    <property type="protein sequence ID" value="PTL93351.1"/>
    <property type="molecule type" value="Genomic_DNA"/>
</dbReference>
<dbReference type="InterPro" id="IPR016181">
    <property type="entry name" value="Acyl_CoA_acyltransferase"/>
</dbReference>
<evidence type="ECO:0000313" key="4">
    <source>
        <dbReference type="EMBL" id="PTL93351.1"/>
    </source>
</evidence>
<proteinExistence type="predicted"/>
<sequence>MGVRLVTLPCCVAISSDDSTCWGSNDGATTMEQGREMNDCLRQATLEDAETLAALGRRTFYQTFVDFYSKATMERYLNDAFDLGRVQRELACPQSRFWLLEEAGHRETGEAGKEREGVAKGPVAVGYLKLNWGEAQTDLSEHNGLEIERIYLLAEAQGRGLGKMLYDKAITEAREQARAFVWLGVWENNHPAIAFYRSRGFVEVGTHSFQMGDVVDRDLIMRRDL</sequence>
<dbReference type="InterPro" id="IPR000182">
    <property type="entry name" value="GNAT_dom"/>
</dbReference>
<evidence type="ECO:0000256" key="1">
    <source>
        <dbReference type="ARBA" id="ARBA00022679"/>
    </source>
</evidence>
<organism evidence="4 5">
    <name type="scientific">Halomonas litopenaei</name>
    <dbReference type="NCBI Taxonomy" id="2109328"/>
    <lineage>
        <taxon>Bacteria</taxon>
        <taxon>Pseudomonadati</taxon>
        <taxon>Pseudomonadota</taxon>
        <taxon>Gammaproteobacteria</taxon>
        <taxon>Oceanospirillales</taxon>
        <taxon>Halomonadaceae</taxon>
        <taxon>Halomonas</taxon>
    </lineage>
</organism>
<keyword evidence="5" id="KW-1185">Reference proteome</keyword>
<protein>
    <submittedName>
        <fullName evidence="4">GNAT family N-acetyltransferase</fullName>
    </submittedName>
</protein>
<dbReference type="Proteomes" id="UP000241895">
    <property type="component" value="Unassembled WGS sequence"/>
</dbReference>